<proteinExistence type="predicted"/>
<accession>B4QAI7</accession>
<protein>
    <submittedName>
        <fullName evidence="1">GD21708</fullName>
    </submittedName>
</protein>
<evidence type="ECO:0000313" key="1">
    <source>
        <dbReference type="EMBL" id="EDX05604.1"/>
    </source>
</evidence>
<dbReference type="Proteomes" id="UP000000304">
    <property type="component" value="Chromosome 2L"/>
</dbReference>
<evidence type="ECO:0000313" key="2">
    <source>
        <dbReference type="Proteomes" id="UP000000304"/>
    </source>
</evidence>
<sequence length="71" mass="8381">MFDDDNDIAMGSHRWTGNGICGPDRRSRLMIMKISARMTRRRRSRCVVDHEDWMRYEAHGQQEVVKVKSEA</sequence>
<dbReference type="EMBL" id="CM000361">
    <property type="protein sequence ID" value="EDX05604.1"/>
    <property type="molecule type" value="Genomic_DNA"/>
</dbReference>
<organism evidence="1 2">
    <name type="scientific">Drosophila simulans</name>
    <name type="common">Fruit fly</name>
    <dbReference type="NCBI Taxonomy" id="7240"/>
    <lineage>
        <taxon>Eukaryota</taxon>
        <taxon>Metazoa</taxon>
        <taxon>Ecdysozoa</taxon>
        <taxon>Arthropoda</taxon>
        <taxon>Hexapoda</taxon>
        <taxon>Insecta</taxon>
        <taxon>Pterygota</taxon>
        <taxon>Neoptera</taxon>
        <taxon>Endopterygota</taxon>
        <taxon>Diptera</taxon>
        <taxon>Brachycera</taxon>
        <taxon>Muscomorpha</taxon>
        <taxon>Ephydroidea</taxon>
        <taxon>Drosophilidae</taxon>
        <taxon>Drosophila</taxon>
        <taxon>Sophophora</taxon>
    </lineage>
</organism>
<reference evidence="1 2" key="1">
    <citation type="journal article" date="2007" name="Nature">
        <title>Evolution of genes and genomes on the Drosophila phylogeny.</title>
        <authorList>
            <consortium name="Drosophila 12 Genomes Consortium"/>
            <person name="Clark A.G."/>
            <person name="Eisen M.B."/>
            <person name="Smith D.R."/>
            <person name="Bergman C.M."/>
            <person name="Oliver B."/>
            <person name="Markow T.A."/>
            <person name="Kaufman T.C."/>
            <person name="Kellis M."/>
            <person name="Gelbart W."/>
            <person name="Iyer V.N."/>
            <person name="Pollard D.A."/>
            <person name="Sackton T.B."/>
            <person name="Larracuente A.M."/>
            <person name="Singh N.D."/>
            <person name="Abad J.P."/>
            <person name="Abt D.N."/>
            <person name="Adryan B."/>
            <person name="Aguade M."/>
            <person name="Akashi H."/>
            <person name="Anderson W.W."/>
            <person name="Aquadro C.F."/>
            <person name="Ardell D.H."/>
            <person name="Arguello R."/>
            <person name="Artieri C.G."/>
            <person name="Barbash D.A."/>
            <person name="Barker D."/>
            <person name="Barsanti P."/>
            <person name="Batterham P."/>
            <person name="Batzoglou S."/>
            <person name="Begun D."/>
            <person name="Bhutkar A."/>
            <person name="Blanco E."/>
            <person name="Bosak S.A."/>
            <person name="Bradley R.K."/>
            <person name="Brand A.D."/>
            <person name="Brent M.R."/>
            <person name="Brooks A.N."/>
            <person name="Brown R.H."/>
            <person name="Butlin R.K."/>
            <person name="Caggese C."/>
            <person name="Calvi B.R."/>
            <person name="Bernardo de Carvalho A."/>
            <person name="Caspi A."/>
            <person name="Castrezana S."/>
            <person name="Celniker S.E."/>
            <person name="Chang J.L."/>
            <person name="Chapple C."/>
            <person name="Chatterji S."/>
            <person name="Chinwalla A."/>
            <person name="Civetta A."/>
            <person name="Clifton S.W."/>
            <person name="Comeron J.M."/>
            <person name="Costello J.C."/>
            <person name="Coyne J.A."/>
            <person name="Daub J."/>
            <person name="David R.G."/>
            <person name="Delcher A.L."/>
            <person name="Delehaunty K."/>
            <person name="Do C.B."/>
            <person name="Ebling H."/>
            <person name="Edwards K."/>
            <person name="Eickbush T."/>
            <person name="Evans J.D."/>
            <person name="Filipski A."/>
            <person name="Findeiss S."/>
            <person name="Freyhult E."/>
            <person name="Fulton L."/>
            <person name="Fulton R."/>
            <person name="Garcia A.C."/>
            <person name="Gardiner A."/>
            <person name="Garfield D.A."/>
            <person name="Garvin B.E."/>
            <person name="Gibson G."/>
            <person name="Gilbert D."/>
            <person name="Gnerre S."/>
            <person name="Godfrey J."/>
            <person name="Good R."/>
            <person name="Gotea V."/>
            <person name="Gravely B."/>
            <person name="Greenberg A.J."/>
            <person name="Griffiths-Jones S."/>
            <person name="Gross S."/>
            <person name="Guigo R."/>
            <person name="Gustafson E.A."/>
            <person name="Haerty W."/>
            <person name="Hahn M.W."/>
            <person name="Halligan D.L."/>
            <person name="Halpern A.L."/>
            <person name="Halter G.M."/>
            <person name="Han M.V."/>
            <person name="Heger A."/>
            <person name="Hillier L."/>
            <person name="Hinrichs A.S."/>
            <person name="Holmes I."/>
            <person name="Hoskins R.A."/>
            <person name="Hubisz M.J."/>
            <person name="Hultmark D."/>
            <person name="Huntley M.A."/>
            <person name="Jaffe D.B."/>
            <person name="Jagadeeshan S."/>
            <person name="Jeck W.R."/>
            <person name="Johnson J."/>
            <person name="Jones C.D."/>
            <person name="Jordan W.C."/>
            <person name="Karpen G.H."/>
            <person name="Kataoka E."/>
            <person name="Keightley P.D."/>
            <person name="Kheradpour P."/>
            <person name="Kirkness E.F."/>
            <person name="Koerich L.B."/>
            <person name="Kristiansen K."/>
            <person name="Kudrna D."/>
            <person name="Kulathinal R.J."/>
            <person name="Kumar S."/>
            <person name="Kwok R."/>
            <person name="Lander E."/>
            <person name="Langley C.H."/>
            <person name="Lapoint R."/>
            <person name="Lazzaro B.P."/>
            <person name="Lee S.J."/>
            <person name="Levesque L."/>
            <person name="Li R."/>
            <person name="Lin C.F."/>
            <person name="Lin M.F."/>
            <person name="Lindblad-Toh K."/>
            <person name="Llopart A."/>
            <person name="Long M."/>
            <person name="Low L."/>
            <person name="Lozovsky E."/>
            <person name="Lu J."/>
            <person name="Luo M."/>
            <person name="Machado C.A."/>
            <person name="Makalowski W."/>
            <person name="Marzo M."/>
            <person name="Matsuda M."/>
            <person name="Matzkin L."/>
            <person name="McAllister B."/>
            <person name="McBride C.S."/>
            <person name="McKernan B."/>
            <person name="McKernan K."/>
            <person name="Mendez-Lago M."/>
            <person name="Minx P."/>
            <person name="Mollenhauer M.U."/>
            <person name="Montooth K."/>
            <person name="Mount S.M."/>
            <person name="Mu X."/>
            <person name="Myers E."/>
            <person name="Negre B."/>
            <person name="Newfeld S."/>
            <person name="Nielsen R."/>
            <person name="Noor M.A."/>
            <person name="O'Grady P."/>
            <person name="Pachter L."/>
            <person name="Papaceit M."/>
            <person name="Parisi M.J."/>
            <person name="Parisi M."/>
            <person name="Parts L."/>
            <person name="Pedersen J.S."/>
            <person name="Pesole G."/>
            <person name="Phillippy A.M."/>
            <person name="Ponting C.P."/>
            <person name="Pop M."/>
            <person name="Porcelli D."/>
            <person name="Powell J.R."/>
            <person name="Prohaska S."/>
            <person name="Pruitt K."/>
            <person name="Puig M."/>
            <person name="Quesneville H."/>
            <person name="Ram K.R."/>
            <person name="Rand D."/>
            <person name="Rasmussen M.D."/>
            <person name="Reed L.K."/>
            <person name="Reenan R."/>
            <person name="Reily A."/>
            <person name="Remington K.A."/>
            <person name="Rieger T.T."/>
            <person name="Ritchie M.G."/>
            <person name="Robin C."/>
            <person name="Rogers Y.H."/>
            <person name="Rohde C."/>
            <person name="Rozas J."/>
            <person name="Rubenfield M.J."/>
            <person name="Ruiz A."/>
            <person name="Russo S."/>
            <person name="Salzberg S.L."/>
            <person name="Sanchez-Gracia A."/>
            <person name="Saranga D.J."/>
            <person name="Sato H."/>
            <person name="Schaeffer S.W."/>
            <person name="Schatz M.C."/>
            <person name="Schlenke T."/>
            <person name="Schwartz R."/>
            <person name="Segarra C."/>
            <person name="Singh R.S."/>
            <person name="Sirot L."/>
            <person name="Sirota M."/>
            <person name="Sisneros N.B."/>
            <person name="Smith C.D."/>
            <person name="Smith T.F."/>
            <person name="Spieth J."/>
            <person name="Stage D.E."/>
            <person name="Stark A."/>
            <person name="Stephan W."/>
            <person name="Strausberg R.L."/>
            <person name="Strempel S."/>
            <person name="Sturgill D."/>
            <person name="Sutton G."/>
            <person name="Sutton G.G."/>
            <person name="Tao W."/>
            <person name="Teichmann S."/>
            <person name="Tobari Y.N."/>
            <person name="Tomimura Y."/>
            <person name="Tsolas J.M."/>
            <person name="Valente V.L."/>
            <person name="Venter E."/>
            <person name="Venter J.C."/>
            <person name="Vicario S."/>
            <person name="Vieira F.G."/>
            <person name="Vilella A.J."/>
            <person name="Villasante A."/>
            <person name="Walenz B."/>
            <person name="Wang J."/>
            <person name="Wasserman M."/>
            <person name="Watts T."/>
            <person name="Wilson D."/>
            <person name="Wilson R.K."/>
            <person name="Wing R.A."/>
            <person name="Wolfner M.F."/>
            <person name="Wong A."/>
            <person name="Wong G.K."/>
            <person name="Wu C.I."/>
            <person name="Wu G."/>
            <person name="Yamamoto D."/>
            <person name="Yang H.P."/>
            <person name="Yang S.P."/>
            <person name="Yorke J.A."/>
            <person name="Yoshida K."/>
            <person name="Zdobnov E."/>
            <person name="Zhang P."/>
            <person name="Zhang Y."/>
            <person name="Zimin A.V."/>
            <person name="Baldwin J."/>
            <person name="Abdouelleil A."/>
            <person name="Abdulkadir J."/>
            <person name="Abebe A."/>
            <person name="Abera B."/>
            <person name="Abreu J."/>
            <person name="Acer S.C."/>
            <person name="Aftuck L."/>
            <person name="Alexander A."/>
            <person name="An P."/>
            <person name="Anderson E."/>
            <person name="Anderson S."/>
            <person name="Arachi H."/>
            <person name="Azer M."/>
            <person name="Bachantsang P."/>
            <person name="Barry A."/>
            <person name="Bayul T."/>
            <person name="Berlin A."/>
            <person name="Bessette D."/>
            <person name="Bloom T."/>
            <person name="Blye J."/>
            <person name="Boguslavskiy L."/>
            <person name="Bonnet C."/>
            <person name="Boukhgalter B."/>
            <person name="Bourzgui I."/>
            <person name="Brown A."/>
            <person name="Cahill P."/>
            <person name="Channer S."/>
            <person name="Cheshatsang Y."/>
            <person name="Chuda L."/>
            <person name="Citroen M."/>
            <person name="Collymore A."/>
            <person name="Cooke P."/>
            <person name="Costello M."/>
            <person name="D'Aco K."/>
            <person name="Daza R."/>
            <person name="De Haan G."/>
            <person name="DeGray S."/>
            <person name="DeMaso C."/>
            <person name="Dhargay N."/>
            <person name="Dooley K."/>
            <person name="Dooley E."/>
            <person name="Doricent M."/>
            <person name="Dorje P."/>
            <person name="Dorjee K."/>
            <person name="Dupes A."/>
            <person name="Elong R."/>
            <person name="Falk J."/>
            <person name="Farina A."/>
            <person name="Faro S."/>
            <person name="Ferguson D."/>
            <person name="Fisher S."/>
            <person name="Foley C.D."/>
            <person name="Franke A."/>
            <person name="Friedrich D."/>
            <person name="Gadbois L."/>
            <person name="Gearin G."/>
            <person name="Gearin C.R."/>
            <person name="Giannoukos G."/>
            <person name="Goode T."/>
            <person name="Graham J."/>
            <person name="Grandbois E."/>
            <person name="Grewal S."/>
            <person name="Gyaltsen K."/>
            <person name="Hafez N."/>
            <person name="Hagos B."/>
            <person name="Hall J."/>
            <person name="Henson C."/>
            <person name="Hollinger A."/>
            <person name="Honan T."/>
            <person name="Huard M.D."/>
            <person name="Hughes L."/>
            <person name="Hurhula B."/>
            <person name="Husby M.E."/>
            <person name="Kamat A."/>
            <person name="Kanga B."/>
            <person name="Kashin S."/>
            <person name="Khazanovich D."/>
            <person name="Kisner P."/>
            <person name="Lance K."/>
            <person name="Lara M."/>
            <person name="Lee W."/>
            <person name="Lennon N."/>
            <person name="Letendre F."/>
            <person name="LeVine R."/>
            <person name="Lipovsky A."/>
            <person name="Liu X."/>
            <person name="Liu J."/>
            <person name="Liu S."/>
            <person name="Lokyitsang T."/>
            <person name="Lokyitsang Y."/>
            <person name="Lubonja R."/>
            <person name="Lui A."/>
            <person name="MacDonald P."/>
            <person name="Magnisalis V."/>
            <person name="Maru K."/>
            <person name="Matthews C."/>
            <person name="McCusker W."/>
            <person name="McDonough S."/>
            <person name="Mehta T."/>
            <person name="Meldrim J."/>
            <person name="Meneus L."/>
            <person name="Mihai O."/>
            <person name="Mihalev A."/>
            <person name="Mihova T."/>
            <person name="Mittelman R."/>
            <person name="Mlenga V."/>
            <person name="Montmayeur A."/>
            <person name="Mulrain L."/>
            <person name="Navidi A."/>
            <person name="Naylor J."/>
            <person name="Negash T."/>
            <person name="Nguyen T."/>
            <person name="Nguyen N."/>
            <person name="Nicol R."/>
            <person name="Norbu C."/>
            <person name="Norbu N."/>
            <person name="Novod N."/>
            <person name="O'Neill B."/>
            <person name="Osman S."/>
            <person name="Markiewicz E."/>
            <person name="Oyono O.L."/>
            <person name="Patti C."/>
            <person name="Phunkhang P."/>
            <person name="Pierre F."/>
            <person name="Priest M."/>
            <person name="Raghuraman S."/>
            <person name="Rege F."/>
            <person name="Reyes R."/>
            <person name="Rise C."/>
            <person name="Rogov P."/>
            <person name="Ross K."/>
            <person name="Ryan E."/>
            <person name="Settipalli S."/>
            <person name="Shea T."/>
            <person name="Sherpa N."/>
            <person name="Shi L."/>
            <person name="Shih D."/>
            <person name="Sparrow T."/>
            <person name="Spaulding J."/>
            <person name="Stalker J."/>
            <person name="Stange-Thomann N."/>
            <person name="Stavropoulos S."/>
            <person name="Stone C."/>
            <person name="Strader C."/>
            <person name="Tesfaye S."/>
            <person name="Thomson T."/>
            <person name="Thoulutsang Y."/>
            <person name="Thoulutsang D."/>
            <person name="Topham K."/>
            <person name="Topping I."/>
            <person name="Tsamla T."/>
            <person name="Vassiliev H."/>
            <person name="Vo A."/>
            <person name="Wangchuk T."/>
            <person name="Wangdi T."/>
            <person name="Weiand M."/>
            <person name="Wilkinson J."/>
            <person name="Wilson A."/>
            <person name="Yadav S."/>
            <person name="Young G."/>
            <person name="Yu Q."/>
            <person name="Zembek L."/>
            <person name="Zhong D."/>
            <person name="Zimmer A."/>
            <person name="Zwirko Z."/>
            <person name="Jaffe D.B."/>
            <person name="Alvarez P."/>
            <person name="Brockman W."/>
            <person name="Butler J."/>
            <person name="Chin C."/>
            <person name="Gnerre S."/>
            <person name="Grabherr M."/>
            <person name="Kleber M."/>
            <person name="Mauceli E."/>
            <person name="MacCallum I."/>
        </authorList>
    </citation>
    <scope>NUCLEOTIDE SEQUENCE [LARGE SCALE GENOMIC DNA]</scope>
    <source>
        <strain evidence="2">white501</strain>
    </source>
</reference>
<gene>
    <name evidence="1" type="primary">Dsim\GD21708</name>
    <name evidence="1" type="ORF">Dsim_GD21708</name>
</gene>
<dbReference type="AlphaFoldDB" id="B4QAI7"/>
<keyword evidence="2" id="KW-1185">Reference proteome</keyword>
<dbReference type="HOGENOM" id="CLU_2742785_0_0_1"/>
<name>B4QAI7_DROSI</name>